<dbReference type="Pfam" id="PF01380">
    <property type="entry name" value="SIS"/>
    <property type="match status" value="1"/>
</dbReference>
<protein>
    <recommendedName>
        <fullName evidence="1">SIS domain-containing protein</fullName>
    </recommendedName>
</protein>
<feature type="domain" description="SIS" evidence="1">
    <location>
        <begin position="4"/>
        <end position="142"/>
    </location>
</feature>
<reference evidence="2" key="1">
    <citation type="submission" date="2019-08" db="EMBL/GenBank/DDBJ databases">
        <authorList>
            <person name="Kucharzyk K."/>
            <person name="Murdoch R.W."/>
            <person name="Higgins S."/>
            <person name="Loffler F."/>
        </authorList>
    </citation>
    <scope>NUCLEOTIDE SEQUENCE</scope>
</reference>
<dbReference type="PANTHER" id="PTHR30514">
    <property type="entry name" value="GLUCOKINASE"/>
    <property type="match status" value="1"/>
</dbReference>
<dbReference type="GO" id="GO:0097367">
    <property type="term" value="F:carbohydrate derivative binding"/>
    <property type="evidence" value="ECO:0007669"/>
    <property type="project" value="InterPro"/>
</dbReference>
<organism evidence="2">
    <name type="scientific">bioreactor metagenome</name>
    <dbReference type="NCBI Taxonomy" id="1076179"/>
    <lineage>
        <taxon>unclassified sequences</taxon>
        <taxon>metagenomes</taxon>
        <taxon>ecological metagenomes</taxon>
    </lineage>
</organism>
<dbReference type="InterPro" id="IPR047640">
    <property type="entry name" value="RpiR-like"/>
</dbReference>
<evidence type="ECO:0000259" key="1">
    <source>
        <dbReference type="PROSITE" id="PS51464"/>
    </source>
</evidence>
<dbReference type="AlphaFoldDB" id="A0A645GT08"/>
<evidence type="ECO:0000313" key="2">
    <source>
        <dbReference type="EMBL" id="MPN29082.1"/>
    </source>
</evidence>
<name>A0A645GT08_9ZZZZ</name>
<dbReference type="InterPro" id="IPR035472">
    <property type="entry name" value="RpiR-like_SIS"/>
</dbReference>
<comment type="caution">
    <text evidence="2">The sequence shown here is derived from an EMBL/GenBank/DDBJ whole genome shotgun (WGS) entry which is preliminary data.</text>
</comment>
<dbReference type="GO" id="GO:1901135">
    <property type="term" value="P:carbohydrate derivative metabolic process"/>
    <property type="evidence" value="ECO:0007669"/>
    <property type="project" value="InterPro"/>
</dbReference>
<dbReference type="InterPro" id="IPR046348">
    <property type="entry name" value="SIS_dom_sf"/>
</dbReference>
<gene>
    <name evidence="2" type="ORF">SDC9_176531</name>
</gene>
<dbReference type="GO" id="GO:0003677">
    <property type="term" value="F:DNA binding"/>
    <property type="evidence" value="ECO:0007669"/>
    <property type="project" value="InterPro"/>
</dbReference>
<proteinExistence type="predicted"/>
<sequence length="162" mass="18488">MKKAIQMIDEANNIISFGLRGSYSLAHHLVATLGEVRGNIRLIHGVGYLYPEEVNSINEGDVCIAFAFSRYVKMSVDLIYWMRKRGAKIILITDAKHVELKDKVDILINCHIKGVSFKHSVVAPITIINYIAADLAQRNKERSKKYLRYTEEILEQGYFSEI</sequence>
<dbReference type="PROSITE" id="PS51464">
    <property type="entry name" value="SIS"/>
    <property type="match status" value="1"/>
</dbReference>
<dbReference type="EMBL" id="VSSQ01079610">
    <property type="protein sequence ID" value="MPN29082.1"/>
    <property type="molecule type" value="Genomic_DNA"/>
</dbReference>
<dbReference type="CDD" id="cd05013">
    <property type="entry name" value="SIS_RpiR"/>
    <property type="match status" value="1"/>
</dbReference>
<dbReference type="Gene3D" id="3.40.50.10490">
    <property type="entry name" value="Glucose-6-phosphate isomerase like protein, domain 1"/>
    <property type="match status" value="1"/>
</dbReference>
<dbReference type="SUPFAM" id="SSF53697">
    <property type="entry name" value="SIS domain"/>
    <property type="match status" value="1"/>
</dbReference>
<accession>A0A645GT08</accession>
<dbReference type="GO" id="GO:0003700">
    <property type="term" value="F:DNA-binding transcription factor activity"/>
    <property type="evidence" value="ECO:0007669"/>
    <property type="project" value="InterPro"/>
</dbReference>
<dbReference type="PANTHER" id="PTHR30514:SF18">
    <property type="entry name" value="RPIR-FAMILY TRANSCRIPTIONAL REGULATOR"/>
    <property type="match status" value="1"/>
</dbReference>
<dbReference type="InterPro" id="IPR001347">
    <property type="entry name" value="SIS_dom"/>
</dbReference>